<dbReference type="Pfam" id="PF01565">
    <property type="entry name" value="FAD_binding_4"/>
    <property type="match status" value="1"/>
</dbReference>
<evidence type="ECO:0000256" key="2">
    <source>
        <dbReference type="ARBA" id="ARBA00023002"/>
    </source>
</evidence>
<evidence type="ECO:0000256" key="1">
    <source>
        <dbReference type="ARBA" id="ARBA00005466"/>
    </source>
</evidence>
<keyword evidence="6" id="KW-1185">Reference proteome</keyword>
<dbReference type="OrthoDB" id="9983560at2759"/>
<dbReference type="GO" id="GO:0016491">
    <property type="term" value="F:oxidoreductase activity"/>
    <property type="evidence" value="ECO:0007669"/>
    <property type="project" value="UniProtKB-KW"/>
</dbReference>
<dbReference type="InterPro" id="IPR050432">
    <property type="entry name" value="FAD-linked_Oxidoreductases_BP"/>
</dbReference>
<sequence length="574" mass="61480">MKLSVPALLAGFFSLALVDAVSASQCRCTYGESCWPSDSDFAQLHSLLSQPLVYPKPTASPCYPSSSPSGNCSEVQDNWANATWRSDLPGSMEEPNWETFTLSNGTIESCYLETNITGTCEQGNVPVVAVDARMASDIQAAVNFSVTHNLRMVVKNTGHDYIGRSAGKGALMVWTHNMKNISYDSAFVPEGAPSSETYNAFTFGAGVQWFEAYDAAEKEGRHIVGGLGVTVGTTGGWIQGGGHSSLSPTYGLGVDNAVQMTVVVSTGEHLTVNAHQHTDLFWALRGGGGGTYGILTSVTYRTYPVVPVVAASFSANSTNTSLLQGLFTSSFGMLPSLGDAGWGGYGILSNTTLSFFYMSPNVSWAQANETWEPFFSQAENLTQAGLSIVGATTMNFSSFYTLWDEAGLSPVQQGGGAMVLGNRLIPQQAIESNNTGLTKALLEVIPDVSWNSVAGGKVAEADPDSAGLNPAWRKALVSINWGATWDDGTDAQEITGLLNTVKEQEASIRALMPESGCYFNEASPFEADFQYTFFGDHYAKLKSIKDQYDPHGLFVVRQGVGSDEWNDDLTCRVK</sequence>
<dbReference type="PANTHER" id="PTHR13878:SF91">
    <property type="entry name" value="FAD BINDING DOMAIN PROTEIN (AFU_ORTHOLOGUE AFUA_6G12070)-RELATED"/>
    <property type="match status" value="1"/>
</dbReference>
<accession>A0A5M3N3Q0</accession>
<organism evidence="5 6">
    <name type="scientific">Coniophora puteana (strain RWD-64-598)</name>
    <name type="common">Brown rot fungus</name>
    <dbReference type="NCBI Taxonomy" id="741705"/>
    <lineage>
        <taxon>Eukaryota</taxon>
        <taxon>Fungi</taxon>
        <taxon>Dikarya</taxon>
        <taxon>Basidiomycota</taxon>
        <taxon>Agaricomycotina</taxon>
        <taxon>Agaricomycetes</taxon>
        <taxon>Agaricomycetidae</taxon>
        <taxon>Boletales</taxon>
        <taxon>Coniophorineae</taxon>
        <taxon>Coniophoraceae</taxon>
        <taxon>Coniophora</taxon>
    </lineage>
</organism>
<dbReference type="InterPro" id="IPR016169">
    <property type="entry name" value="FAD-bd_PCMH_sub2"/>
</dbReference>
<name>A0A5M3N3Q0_CONPW</name>
<dbReference type="GeneID" id="19199054"/>
<dbReference type="KEGG" id="cput:CONPUDRAFT_114073"/>
<dbReference type="GO" id="GO:0071949">
    <property type="term" value="F:FAD binding"/>
    <property type="evidence" value="ECO:0007669"/>
    <property type="project" value="InterPro"/>
</dbReference>
<dbReference type="InterPro" id="IPR036318">
    <property type="entry name" value="FAD-bd_PCMH-like_sf"/>
</dbReference>
<feature type="signal peptide" evidence="3">
    <location>
        <begin position="1"/>
        <end position="23"/>
    </location>
</feature>
<protein>
    <submittedName>
        <fullName evidence="5">FAD binding domain-containing protein</fullName>
    </submittedName>
</protein>
<dbReference type="InterPro" id="IPR006094">
    <property type="entry name" value="Oxid_FAD_bind_N"/>
</dbReference>
<comment type="caution">
    <text evidence="5">The sequence shown here is derived from an EMBL/GenBank/DDBJ whole genome shotgun (WGS) entry which is preliminary data.</text>
</comment>
<dbReference type="Proteomes" id="UP000053558">
    <property type="component" value="Unassembled WGS sequence"/>
</dbReference>
<keyword evidence="3" id="KW-0732">Signal</keyword>
<dbReference type="SUPFAM" id="SSF56176">
    <property type="entry name" value="FAD-binding/transporter-associated domain-like"/>
    <property type="match status" value="1"/>
</dbReference>
<evidence type="ECO:0000313" key="6">
    <source>
        <dbReference type="Proteomes" id="UP000053558"/>
    </source>
</evidence>
<keyword evidence="2" id="KW-0560">Oxidoreductase</keyword>
<comment type="similarity">
    <text evidence="1">Belongs to the oxygen-dependent FAD-linked oxidoreductase family.</text>
</comment>
<dbReference type="PROSITE" id="PS51387">
    <property type="entry name" value="FAD_PCMH"/>
    <property type="match status" value="1"/>
</dbReference>
<dbReference type="InterPro" id="IPR016166">
    <property type="entry name" value="FAD-bd_PCMH"/>
</dbReference>
<reference evidence="6" key="1">
    <citation type="journal article" date="2012" name="Science">
        <title>The Paleozoic origin of enzymatic lignin decomposition reconstructed from 31 fungal genomes.</title>
        <authorList>
            <person name="Floudas D."/>
            <person name="Binder M."/>
            <person name="Riley R."/>
            <person name="Barry K."/>
            <person name="Blanchette R.A."/>
            <person name="Henrissat B."/>
            <person name="Martinez A.T."/>
            <person name="Otillar R."/>
            <person name="Spatafora J.W."/>
            <person name="Yadav J.S."/>
            <person name="Aerts A."/>
            <person name="Benoit I."/>
            <person name="Boyd A."/>
            <person name="Carlson A."/>
            <person name="Copeland A."/>
            <person name="Coutinho P.M."/>
            <person name="de Vries R.P."/>
            <person name="Ferreira P."/>
            <person name="Findley K."/>
            <person name="Foster B."/>
            <person name="Gaskell J."/>
            <person name="Glotzer D."/>
            <person name="Gorecki P."/>
            <person name="Heitman J."/>
            <person name="Hesse C."/>
            <person name="Hori C."/>
            <person name="Igarashi K."/>
            <person name="Jurgens J.A."/>
            <person name="Kallen N."/>
            <person name="Kersten P."/>
            <person name="Kohler A."/>
            <person name="Kuees U."/>
            <person name="Kumar T.K.A."/>
            <person name="Kuo A."/>
            <person name="LaButti K."/>
            <person name="Larrondo L.F."/>
            <person name="Lindquist E."/>
            <person name="Ling A."/>
            <person name="Lombard V."/>
            <person name="Lucas S."/>
            <person name="Lundell T."/>
            <person name="Martin R."/>
            <person name="McLaughlin D.J."/>
            <person name="Morgenstern I."/>
            <person name="Morin E."/>
            <person name="Murat C."/>
            <person name="Nagy L.G."/>
            <person name="Nolan M."/>
            <person name="Ohm R.A."/>
            <person name="Patyshakuliyeva A."/>
            <person name="Rokas A."/>
            <person name="Ruiz-Duenas F.J."/>
            <person name="Sabat G."/>
            <person name="Salamov A."/>
            <person name="Samejima M."/>
            <person name="Schmutz J."/>
            <person name="Slot J.C."/>
            <person name="St John F."/>
            <person name="Stenlid J."/>
            <person name="Sun H."/>
            <person name="Sun S."/>
            <person name="Syed K."/>
            <person name="Tsang A."/>
            <person name="Wiebenga A."/>
            <person name="Young D."/>
            <person name="Pisabarro A."/>
            <person name="Eastwood D.C."/>
            <person name="Martin F."/>
            <person name="Cullen D."/>
            <person name="Grigoriev I.V."/>
            <person name="Hibbett D.S."/>
        </authorList>
    </citation>
    <scope>NUCLEOTIDE SEQUENCE [LARGE SCALE GENOMIC DNA]</scope>
    <source>
        <strain evidence="6">RWD-64-598 SS2</strain>
    </source>
</reference>
<feature type="chain" id="PRO_5024392856" evidence="3">
    <location>
        <begin position="24"/>
        <end position="574"/>
    </location>
</feature>
<dbReference type="InterPro" id="IPR012951">
    <property type="entry name" value="BBE"/>
</dbReference>
<dbReference type="AlphaFoldDB" id="A0A5M3N3Q0"/>
<dbReference type="PANTHER" id="PTHR13878">
    <property type="entry name" value="GULONOLACTONE OXIDASE"/>
    <property type="match status" value="1"/>
</dbReference>
<proteinExistence type="inferred from homology"/>
<evidence type="ECO:0000259" key="4">
    <source>
        <dbReference type="PROSITE" id="PS51387"/>
    </source>
</evidence>
<dbReference type="OMA" id="ANATWRS"/>
<dbReference type="EMBL" id="JH711573">
    <property type="protein sequence ID" value="EIW85976.1"/>
    <property type="molecule type" value="Genomic_DNA"/>
</dbReference>
<evidence type="ECO:0000313" key="5">
    <source>
        <dbReference type="EMBL" id="EIW85976.1"/>
    </source>
</evidence>
<feature type="domain" description="FAD-binding PCMH-type" evidence="4">
    <location>
        <begin position="122"/>
        <end position="305"/>
    </location>
</feature>
<dbReference type="Gene3D" id="3.30.465.10">
    <property type="match status" value="2"/>
</dbReference>
<evidence type="ECO:0000256" key="3">
    <source>
        <dbReference type="SAM" id="SignalP"/>
    </source>
</evidence>
<dbReference type="Pfam" id="PF08031">
    <property type="entry name" value="BBE"/>
    <property type="match status" value="1"/>
</dbReference>
<dbReference type="RefSeq" id="XP_007762954.1">
    <property type="nucleotide sequence ID" value="XM_007764764.1"/>
</dbReference>
<gene>
    <name evidence="5" type="ORF">CONPUDRAFT_114073</name>
</gene>